<name>A0ABD3MCQ8_9STRA</name>
<organism evidence="4 5">
    <name type="scientific">Discostella pseudostelligera</name>
    <dbReference type="NCBI Taxonomy" id="259834"/>
    <lineage>
        <taxon>Eukaryota</taxon>
        <taxon>Sar</taxon>
        <taxon>Stramenopiles</taxon>
        <taxon>Ochrophyta</taxon>
        <taxon>Bacillariophyta</taxon>
        <taxon>Coscinodiscophyceae</taxon>
        <taxon>Thalassiosirophycidae</taxon>
        <taxon>Stephanodiscales</taxon>
        <taxon>Stephanodiscaceae</taxon>
        <taxon>Discostella</taxon>
    </lineage>
</organism>
<dbReference type="Pfam" id="PF13359">
    <property type="entry name" value="DDE_Tnp_4"/>
    <property type="match status" value="1"/>
</dbReference>
<dbReference type="InterPro" id="IPR027806">
    <property type="entry name" value="HARBI1_dom"/>
</dbReference>
<evidence type="ECO:0000313" key="5">
    <source>
        <dbReference type="Proteomes" id="UP001530293"/>
    </source>
</evidence>
<dbReference type="EMBL" id="JALLBG020000234">
    <property type="protein sequence ID" value="KAL3758310.1"/>
    <property type="molecule type" value="Genomic_DNA"/>
</dbReference>
<evidence type="ECO:0000259" key="3">
    <source>
        <dbReference type="Pfam" id="PF13359"/>
    </source>
</evidence>
<feature type="domain" description="DDE Tnp4" evidence="3">
    <location>
        <begin position="277"/>
        <end position="417"/>
    </location>
</feature>
<keyword evidence="2" id="KW-0479">Metal-binding</keyword>
<gene>
    <name evidence="4" type="ORF">ACHAWU_004275</name>
</gene>
<dbReference type="PANTHER" id="PTHR47150">
    <property type="entry name" value="OS12G0169200 PROTEIN"/>
    <property type="match status" value="1"/>
</dbReference>
<evidence type="ECO:0000256" key="1">
    <source>
        <dbReference type="ARBA" id="ARBA00001968"/>
    </source>
</evidence>
<dbReference type="GO" id="GO:0046872">
    <property type="term" value="F:metal ion binding"/>
    <property type="evidence" value="ECO:0007669"/>
    <property type="project" value="UniProtKB-KW"/>
</dbReference>
<reference evidence="4 5" key="1">
    <citation type="submission" date="2024-10" db="EMBL/GenBank/DDBJ databases">
        <title>Updated reference genomes for cyclostephanoid diatoms.</title>
        <authorList>
            <person name="Roberts W.R."/>
            <person name="Alverson A.J."/>
        </authorList>
    </citation>
    <scope>NUCLEOTIDE SEQUENCE [LARGE SCALE GENOMIC DNA]</scope>
    <source>
        <strain evidence="4 5">AJA232-27</strain>
    </source>
</reference>
<comment type="cofactor">
    <cofactor evidence="1">
        <name>a divalent metal cation</name>
        <dbReference type="ChEBI" id="CHEBI:60240"/>
    </cofactor>
</comment>
<accession>A0ABD3MCQ8</accession>
<dbReference type="Proteomes" id="UP001530293">
    <property type="component" value="Unassembled WGS sequence"/>
</dbReference>
<comment type="caution">
    <text evidence="4">The sequence shown here is derived from an EMBL/GenBank/DDBJ whole genome shotgun (WGS) entry which is preliminary data.</text>
</comment>
<protein>
    <recommendedName>
        <fullName evidence="3">DDE Tnp4 domain-containing protein</fullName>
    </recommendedName>
</protein>
<dbReference type="PANTHER" id="PTHR47150:SF5">
    <property type="entry name" value="OS07G0546750 PROTEIN"/>
    <property type="match status" value="1"/>
</dbReference>
<keyword evidence="5" id="KW-1185">Reference proteome</keyword>
<evidence type="ECO:0000313" key="4">
    <source>
        <dbReference type="EMBL" id="KAL3758310.1"/>
    </source>
</evidence>
<dbReference type="AlphaFoldDB" id="A0ABD3MCQ8"/>
<proteinExistence type="predicted"/>
<sequence length="505" mass="58220">MLLSFSYCFVENGDVDLEKFLSRRRMQMESVFNDDCKADVILETPPVPVMAISACLSDDGSIDVEKFRKRRRSQLDEWASSDYEESLDKPKKKRAKKRPILARRTETGELEEILPTQSLWYLLYVEAPNVDCMRFQHKFRRRFRMPHASFVNLVADAKAGNWFPTWMGCNCAGKKASPLELLILGALRYIGRGWTFDDLEEATAIGEDTHRRFFHQFIRVGATILFDKYVHTPRTCEEIEKHMEEFKLAGLPGACASTDATSIVHEMCSHRIQRVHKGFKTKHPTRTYNLTANHRREILCTTDGHPGSFNDKTVVLYDDFICDIKSGAIFDDYRFELLEKRGDCVVPVTYQGVWLVVDNGYHNWSITVPPFSNSSRYDEIRWSEWLESMRKDVECTFGILKGRFRILKTGIRLHKPEALLCSRVTDRRQVPNKLPNNAPPNKSSLARSPFFHFHRCWLERRDRGLVAANSGKSSFQNDICNSGITCHVILEQHSTSHSCSQLSTT</sequence>
<evidence type="ECO:0000256" key="2">
    <source>
        <dbReference type="ARBA" id="ARBA00022723"/>
    </source>
</evidence>